<keyword evidence="13 19" id="KW-0573">Peptidoglycan synthesis</keyword>
<comment type="subcellular location">
    <subcellularLocation>
        <location evidence="3 19">Cytoplasm</location>
    </subcellularLocation>
</comment>
<dbReference type="GO" id="GO:0071949">
    <property type="term" value="F:FAD binding"/>
    <property type="evidence" value="ECO:0007669"/>
    <property type="project" value="InterPro"/>
</dbReference>
<dbReference type="PANTHER" id="PTHR21071:SF4">
    <property type="entry name" value="UDP-N-ACETYLENOLPYRUVOYLGLUCOSAMINE REDUCTASE"/>
    <property type="match status" value="1"/>
</dbReference>
<evidence type="ECO:0000256" key="2">
    <source>
        <dbReference type="ARBA" id="ARBA00003921"/>
    </source>
</evidence>
<gene>
    <name evidence="19" type="primary">murB</name>
</gene>
<evidence type="ECO:0000256" key="12">
    <source>
        <dbReference type="ARBA" id="ARBA00022960"/>
    </source>
</evidence>
<feature type="domain" description="FAD-binding PCMH-type" evidence="20">
    <location>
        <begin position="17"/>
        <end position="183"/>
    </location>
</feature>
<evidence type="ECO:0000256" key="15">
    <source>
        <dbReference type="ARBA" id="ARBA00023306"/>
    </source>
</evidence>
<evidence type="ECO:0000256" key="4">
    <source>
        <dbReference type="ARBA" id="ARBA00004752"/>
    </source>
</evidence>
<evidence type="ECO:0000259" key="20">
    <source>
        <dbReference type="PROSITE" id="PS51387"/>
    </source>
</evidence>
<evidence type="ECO:0000256" key="17">
    <source>
        <dbReference type="ARBA" id="ARBA00031026"/>
    </source>
</evidence>
<dbReference type="InterPro" id="IPR036318">
    <property type="entry name" value="FAD-bd_PCMH-like_sf"/>
</dbReference>
<dbReference type="PROSITE" id="PS51387">
    <property type="entry name" value="FAD_PCMH"/>
    <property type="match status" value="1"/>
</dbReference>
<comment type="pathway">
    <text evidence="4 19">Cell wall biogenesis; peptidoglycan biosynthesis.</text>
</comment>
<dbReference type="GO" id="GO:0008360">
    <property type="term" value="P:regulation of cell shape"/>
    <property type="evidence" value="ECO:0007669"/>
    <property type="project" value="UniProtKB-KW"/>
</dbReference>
<keyword evidence="10 19" id="KW-0274">FAD</keyword>
<evidence type="ECO:0000256" key="9">
    <source>
        <dbReference type="ARBA" id="ARBA00022630"/>
    </source>
</evidence>
<dbReference type="Gene3D" id="3.30.43.10">
    <property type="entry name" value="Uridine Diphospho-n-acetylenolpyruvylglucosamine Reductase, domain 2"/>
    <property type="match status" value="1"/>
</dbReference>
<evidence type="ECO:0000256" key="10">
    <source>
        <dbReference type="ARBA" id="ARBA00022827"/>
    </source>
</evidence>
<dbReference type="EMBL" id="GU567975">
    <property type="protein sequence ID" value="ADI22091.1"/>
    <property type="molecule type" value="Genomic_DNA"/>
</dbReference>
<evidence type="ECO:0000256" key="1">
    <source>
        <dbReference type="ARBA" id="ARBA00001974"/>
    </source>
</evidence>
<evidence type="ECO:0000256" key="6">
    <source>
        <dbReference type="ARBA" id="ARBA00015188"/>
    </source>
</evidence>
<dbReference type="EC" id="1.3.1.98" evidence="5 19"/>
<keyword evidence="14 19" id="KW-0560">Oxidoreductase</keyword>
<dbReference type="SUPFAM" id="SSF56194">
    <property type="entry name" value="Uridine diphospho-N-Acetylenolpyruvylglucosamine reductase, MurB, C-terminal domain"/>
    <property type="match status" value="1"/>
</dbReference>
<protein>
    <recommendedName>
        <fullName evidence="6 19">UDP-N-acetylenolpyruvoylglucosamine reductase</fullName>
        <ecNumber evidence="5 19">1.3.1.98</ecNumber>
    </recommendedName>
    <alternativeName>
        <fullName evidence="17 19">UDP-N-acetylmuramate dehydrogenase</fullName>
    </alternativeName>
</protein>
<dbReference type="SUPFAM" id="SSF56176">
    <property type="entry name" value="FAD-binding/transporter-associated domain-like"/>
    <property type="match status" value="1"/>
</dbReference>
<evidence type="ECO:0000256" key="13">
    <source>
        <dbReference type="ARBA" id="ARBA00022984"/>
    </source>
</evidence>
<dbReference type="Gene3D" id="3.30.465.10">
    <property type="match status" value="1"/>
</dbReference>
<keyword evidence="11 19" id="KW-0521">NADP</keyword>
<keyword evidence="12 19" id="KW-0133">Cell shape</keyword>
<keyword evidence="15 19" id="KW-0131">Cell cycle</keyword>
<dbReference type="NCBIfam" id="TIGR00179">
    <property type="entry name" value="murB"/>
    <property type="match status" value="1"/>
</dbReference>
<dbReference type="PANTHER" id="PTHR21071">
    <property type="entry name" value="UDP-N-ACETYLENOLPYRUVOYLGLUCOSAMINE REDUCTASE"/>
    <property type="match status" value="1"/>
</dbReference>
<dbReference type="UniPathway" id="UPA00219"/>
<dbReference type="GO" id="GO:0071555">
    <property type="term" value="P:cell wall organization"/>
    <property type="evidence" value="ECO:0007669"/>
    <property type="project" value="UniProtKB-KW"/>
</dbReference>
<evidence type="ECO:0000256" key="18">
    <source>
        <dbReference type="ARBA" id="ARBA00048914"/>
    </source>
</evidence>
<evidence type="ECO:0000256" key="7">
    <source>
        <dbReference type="ARBA" id="ARBA00022490"/>
    </source>
</evidence>
<name>E7C3R7_9BACT</name>
<evidence type="ECO:0000256" key="19">
    <source>
        <dbReference type="HAMAP-Rule" id="MF_00037"/>
    </source>
</evidence>
<dbReference type="InterPro" id="IPR011601">
    <property type="entry name" value="MurB_C"/>
</dbReference>
<comment type="catalytic activity">
    <reaction evidence="18 19">
        <text>UDP-N-acetyl-alpha-D-muramate + NADP(+) = UDP-N-acetyl-3-O-(1-carboxyvinyl)-alpha-D-glucosamine + NADPH + H(+)</text>
        <dbReference type="Rhea" id="RHEA:12248"/>
        <dbReference type="ChEBI" id="CHEBI:15378"/>
        <dbReference type="ChEBI" id="CHEBI:57783"/>
        <dbReference type="ChEBI" id="CHEBI:58349"/>
        <dbReference type="ChEBI" id="CHEBI:68483"/>
        <dbReference type="ChEBI" id="CHEBI:70757"/>
        <dbReference type="EC" id="1.3.1.98"/>
    </reaction>
</comment>
<dbReference type="InterPro" id="IPR016169">
    <property type="entry name" value="FAD-bd_PCMH_sub2"/>
</dbReference>
<evidence type="ECO:0000256" key="8">
    <source>
        <dbReference type="ARBA" id="ARBA00022618"/>
    </source>
</evidence>
<evidence type="ECO:0000256" key="5">
    <source>
        <dbReference type="ARBA" id="ARBA00012518"/>
    </source>
</evidence>
<comment type="cofactor">
    <cofactor evidence="1 19">
        <name>FAD</name>
        <dbReference type="ChEBI" id="CHEBI:57692"/>
    </cofactor>
</comment>
<dbReference type="Gene3D" id="3.90.78.10">
    <property type="entry name" value="UDP-N-acetylenolpyruvoylglucosamine reductase, C-terminal domain"/>
    <property type="match status" value="1"/>
</dbReference>
<dbReference type="InterPro" id="IPR003170">
    <property type="entry name" value="MurB"/>
</dbReference>
<evidence type="ECO:0000256" key="16">
    <source>
        <dbReference type="ARBA" id="ARBA00023316"/>
    </source>
</evidence>
<dbReference type="InterPro" id="IPR006094">
    <property type="entry name" value="Oxid_FAD_bind_N"/>
</dbReference>
<dbReference type="NCBIfam" id="NF000755">
    <property type="entry name" value="PRK00046.1"/>
    <property type="match status" value="1"/>
</dbReference>
<comment type="function">
    <text evidence="2 19">Cell wall formation.</text>
</comment>
<dbReference type="Pfam" id="PF01565">
    <property type="entry name" value="FAD_binding_4"/>
    <property type="match status" value="1"/>
</dbReference>
<dbReference type="InterPro" id="IPR016167">
    <property type="entry name" value="FAD-bd_PCMH_sub1"/>
</dbReference>
<dbReference type="AlphaFoldDB" id="E7C3R7"/>
<organism evidence="21">
    <name type="scientific">uncultured Planctomycetales bacterium HF0200_11L05</name>
    <dbReference type="NCBI Taxonomy" id="723607"/>
    <lineage>
        <taxon>Bacteria</taxon>
        <taxon>Pseudomonadati</taxon>
        <taxon>Planctomycetota</taxon>
        <taxon>Planctomycetia</taxon>
        <taxon>Planctomycetales</taxon>
        <taxon>environmental samples</taxon>
    </lineage>
</organism>
<dbReference type="GO" id="GO:0051301">
    <property type="term" value="P:cell division"/>
    <property type="evidence" value="ECO:0007669"/>
    <property type="project" value="UniProtKB-KW"/>
</dbReference>
<sequence length="336" mass="37644">MVDIKKNYSLKKLNSYGFNYSAEFFCEGNSVEECHEFIDFCLKKKKPIKCFGEGTNVVLTKNIKGGVLRVSIPGRIKEEDIVNVGAGENWNEVVLWTLENKLFGLENLALIPGTAGAAPIQNIGAYGEEISSKLISLEAINLKTNELISMNNTECKFSYRDSIFKIENNDLLVSSIKLKLTKEPKTNTSYKSLNKYLIRDDIDPDHATPFQVCRAVTSIRNKILPNYRGEPNVGSFFKNLIVKKKNLDELSNKISGLPYYKNADGLTYKVPVAFLIENAGWKGYKQGNVRVSERHALVLIADKGATSDELLGLSSAIEEDIYEKTQVKIEIEPEVI</sequence>
<dbReference type="HAMAP" id="MF_00037">
    <property type="entry name" value="MurB"/>
    <property type="match status" value="1"/>
</dbReference>
<keyword evidence="9 19" id="KW-0285">Flavoprotein</keyword>
<dbReference type="InterPro" id="IPR036635">
    <property type="entry name" value="MurB_C_sf"/>
</dbReference>
<reference evidence="21" key="1">
    <citation type="submission" date="2010-01" db="EMBL/GenBank/DDBJ databases">
        <title>Genome fragments of uncultured bacteria from the North Pacific subtropical Gyre.</title>
        <authorList>
            <person name="Pham V.D."/>
            <person name="Delong E.F."/>
        </authorList>
    </citation>
    <scope>NUCLEOTIDE SEQUENCE</scope>
</reference>
<dbReference type="GO" id="GO:0009252">
    <property type="term" value="P:peptidoglycan biosynthetic process"/>
    <property type="evidence" value="ECO:0007669"/>
    <property type="project" value="UniProtKB-UniRule"/>
</dbReference>
<accession>E7C3R7</accession>
<dbReference type="Pfam" id="PF02873">
    <property type="entry name" value="MurB_C"/>
    <property type="match status" value="1"/>
</dbReference>
<evidence type="ECO:0000313" key="21">
    <source>
        <dbReference type="EMBL" id="ADI22091.1"/>
    </source>
</evidence>
<evidence type="ECO:0000256" key="11">
    <source>
        <dbReference type="ARBA" id="ARBA00022857"/>
    </source>
</evidence>
<evidence type="ECO:0000256" key="3">
    <source>
        <dbReference type="ARBA" id="ARBA00004496"/>
    </source>
</evidence>
<dbReference type="GO" id="GO:0008762">
    <property type="term" value="F:UDP-N-acetylmuramate dehydrogenase activity"/>
    <property type="evidence" value="ECO:0007669"/>
    <property type="project" value="UniProtKB-UniRule"/>
</dbReference>
<feature type="active site" evidence="19">
    <location>
        <position position="332"/>
    </location>
</feature>
<feature type="active site" description="Proton donor" evidence="19">
    <location>
        <position position="235"/>
    </location>
</feature>
<keyword evidence="16 19" id="KW-0961">Cell wall biogenesis/degradation</keyword>
<dbReference type="GO" id="GO:0005829">
    <property type="term" value="C:cytosol"/>
    <property type="evidence" value="ECO:0007669"/>
    <property type="project" value="TreeGrafter"/>
</dbReference>
<feature type="active site" evidence="19">
    <location>
        <position position="160"/>
    </location>
</feature>
<comment type="similarity">
    <text evidence="19">Belongs to the MurB family.</text>
</comment>
<dbReference type="InterPro" id="IPR016166">
    <property type="entry name" value="FAD-bd_PCMH"/>
</dbReference>
<proteinExistence type="inferred from homology"/>
<evidence type="ECO:0000256" key="14">
    <source>
        <dbReference type="ARBA" id="ARBA00023002"/>
    </source>
</evidence>
<keyword evidence="8 19" id="KW-0132">Cell division</keyword>
<keyword evidence="7 19" id="KW-0963">Cytoplasm</keyword>